<dbReference type="EMBL" id="CP009249">
    <property type="protein sequence ID" value="APT91689.1"/>
    <property type="molecule type" value="Genomic_DNA"/>
</dbReference>
<evidence type="ECO:0000313" key="3">
    <source>
        <dbReference type="Proteomes" id="UP000185491"/>
    </source>
</evidence>
<keyword evidence="1" id="KW-0472">Membrane</keyword>
<dbReference type="Proteomes" id="UP000185491">
    <property type="component" value="Chromosome"/>
</dbReference>
<evidence type="ECO:0000256" key="1">
    <source>
        <dbReference type="SAM" id="Phobius"/>
    </source>
</evidence>
<protein>
    <submittedName>
        <fullName evidence="2">Uncharacterized protein</fullName>
    </submittedName>
</protein>
<evidence type="ECO:0000313" key="2">
    <source>
        <dbReference type="EMBL" id="APT91689.1"/>
    </source>
</evidence>
<reference evidence="2 3" key="1">
    <citation type="submission" date="2014-08" db="EMBL/GenBank/DDBJ databases">
        <title>Complete genome sequence of Corynebacterium phocae M408/89/1(T)(=DSM 44612(T)), isolated from the common seal (Phoca vitulina).</title>
        <authorList>
            <person name="Ruckert C."/>
            <person name="Albersmeier A."/>
            <person name="Winkler A."/>
            <person name="Kalinowski J."/>
        </authorList>
    </citation>
    <scope>NUCLEOTIDE SEQUENCE [LARGE SCALE GENOMIC DNA]</scope>
    <source>
        <strain evidence="2 3">M408/89/1</strain>
    </source>
</reference>
<gene>
    <name evidence="2" type="ORF">CPHO_00705</name>
</gene>
<feature type="transmembrane region" description="Helical" evidence="1">
    <location>
        <begin position="67"/>
        <end position="85"/>
    </location>
</feature>
<keyword evidence="1" id="KW-0812">Transmembrane</keyword>
<organism evidence="2 3">
    <name type="scientific">Corynebacterium phocae</name>
    <dbReference type="NCBI Taxonomy" id="161895"/>
    <lineage>
        <taxon>Bacteria</taxon>
        <taxon>Bacillati</taxon>
        <taxon>Actinomycetota</taxon>
        <taxon>Actinomycetes</taxon>
        <taxon>Mycobacteriales</taxon>
        <taxon>Corynebacteriaceae</taxon>
        <taxon>Corynebacterium</taxon>
    </lineage>
</organism>
<sequence length="115" mass="12425">MQEISKDNALLASIFYVLVFAGSTLLSVHMQSGDHLAGGTVFLWLAPLAVGLAGIAYLIVARDFRATVFYGVPTVAFAIAVALMAPSTFTRLLSLVLYTLLIGVLWYQQSRTRTA</sequence>
<dbReference type="AlphaFoldDB" id="A0A1L7D0L3"/>
<keyword evidence="3" id="KW-1185">Reference proteome</keyword>
<feature type="transmembrane region" description="Helical" evidence="1">
    <location>
        <begin position="91"/>
        <end position="107"/>
    </location>
</feature>
<feature type="transmembrane region" description="Helical" evidence="1">
    <location>
        <begin position="9"/>
        <end position="29"/>
    </location>
</feature>
<accession>A0A1L7D0L3</accession>
<name>A0A1L7D0L3_9CORY</name>
<feature type="transmembrane region" description="Helical" evidence="1">
    <location>
        <begin position="41"/>
        <end position="60"/>
    </location>
</feature>
<keyword evidence="1" id="KW-1133">Transmembrane helix</keyword>
<dbReference type="RefSeq" id="WP_075732364.1">
    <property type="nucleotide sequence ID" value="NZ_CP009249.1"/>
</dbReference>
<dbReference type="KEGG" id="cpho:CPHO_00705"/>
<proteinExistence type="predicted"/>